<proteinExistence type="predicted"/>
<organism evidence="2 3">
    <name type="scientific">Streblomastix strix</name>
    <dbReference type="NCBI Taxonomy" id="222440"/>
    <lineage>
        <taxon>Eukaryota</taxon>
        <taxon>Metamonada</taxon>
        <taxon>Preaxostyla</taxon>
        <taxon>Oxymonadida</taxon>
        <taxon>Streblomastigidae</taxon>
        <taxon>Streblomastix</taxon>
    </lineage>
</organism>
<dbReference type="AlphaFoldDB" id="A0A5J4TBA6"/>
<accession>A0A5J4TBA6</accession>
<feature type="non-terminal residue" evidence="2">
    <location>
        <position position="1"/>
    </location>
</feature>
<feature type="chain" id="PRO_5023898576" evidence="1">
    <location>
        <begin position="16"/>
        <end position="342"/>
    </location>
</feature>
<keyword evidence="1" id="KW-0732">Signal</keyword>
<evidence type="ECO:0000313" key="3">
    <source>
        <dbReference type="Proteomes" id="UP000324800"/>
    </source>
</evidence>
<evidence type="ECO:0000313" key="2">
    <source>
        <dbReference type="EMBL" id="KAA6354951.1"/>
    </source>
</evidence>
<dbReference type="Proteomes" id="UP000324800">
    <property type="component" value="Unassembled WGS sequence"/>
</dbReference>
<evidence type="ECO:0000256" key="1">
    <source>
        <dbReference type="SAM" id="SignalP"/>
    </source>
</evidence>
<name>A0A5J4TBA6_9EUKA</name>
<sequence length="342" mass="37640">TFNIALLFAIAALSAMVPLQRNDEQNFPKYTVETGTAGNVLKWSGTNIKVLFETKGKFNNRTDPNLPLKLWDTATDLLPWATSKIYGYPGGPNQYVTSGFYDFQAAVLYTYNAKKTIVPSYYWLYECYPRTLDPATQIFSGTTVLDWQYIVFVPGVVDEACYGTTASVVRECRTNCPGSGSGTVAANTYGKDLWQSYGGTIGRKSIKARISNFGPLLDNYGRLFYGWSDNDETQGITTFLTLKRDGRVLTDVPVILNNTDSIISYYVAYQSIDCTKALATTTTEECPCPAESDAAYKTDPRHADASGICYVPPKVVVTASGATRAAWTVIATVLLLPLLSMW</sequence>
<gene>
    <name evidence="2" type="ORF">EZS28_049522</name>
</gene>
<feature type="signal peptide" evidence="1">
    <location>
        <begin position="1"/>
        <end position="15"/>
    </location>
</feature>
<comment type="caution">
    <text evidence="2">The sequence shown here is derived from an EMBL/GenBank/DDBJ whole genome shotgun (WGS) entry which is preliminary data.</text>
</comment>
<protein>
    <submittedName>
        <fullName evidence="2">Uncharacterized protein</fullName>
    </submittedName>
</protein>
<reference evidence="2 3" key="1">
    <citation type="submission" date="2019-03" db="EMBL/GenBank/DDBJ databases">
        <title>Single cell metagenomics reveals metabolic interactions within the superorganism composed of flagellate Streblomastix strix and complex community of Bacteroidetes bacteria on its surface.</title>
        <authorList>
            <person name="Treitli S.C."/>
            <person name="Kolisko M."/>
            <person name="Husnik F."/>
            <person name="Keeling P."/>
            <person name="Hampl V."/>
        </authorList>
    </citation>
    <scope>NUCLEOTIDE SEQUENCE [LARGE SCALE GENOMIC DNA]</scope>
    <source>
        <strain evidence="2">ST1C</strain>
    </source>
</reference>
<dbReference type="EMBL" id="SNRW01035432">
    <property type="protein sequence ID" value="KAA6354951.1"/>
    <property type="molecule type" value="Genomic_DNA"/>
</dbReference>